<organism evidence="1 2">
    <name type="scientific">Mucilaginibacter litoreus</name>
    <dbReference type="NCBI Taxonomy" id="1048221"/>
    <lineage>
        <taxon>Bacteria</taxon>
        <taxon>Pseudomonadati</taxon>
        <taxon>Bacteroidota</taxon>
        <taxon>Sphingobacteriia</taxon>
        <taxon>Sphingobacteriales</taxon>
        <taxon>Sphingobacteriaceae</taxon>
        <taxon>Mucilaginibacter</taxon>
    </lineage>
</organism>
<dbReference type="Proteomes" id="UP001597010">
    <property type="component" value="Unassembled WGS sequence"/>
</dbReference>
<accession>A0ABW3ASC1</accession>
<dbReference type="PROSITE" id="PS51257">
    <property type="entry name" value="PROKAR_LIPOPROTEIN"/>
    <property type="match status" value="1"/>
</dbReference>
<evidence type="ECO:0000313" key="1">
    <source>
        <dbReference type="EMBL" id="MFD0793745.1"/>
    </source>
</evidence>
<evidence type="ECO:0008006" key="3">
    <source>
        <dbReference type="Google" id="ProtNLM"/>
    </source>
</evidence>
<comment type="caution">
    <text evidence="1">The sequence shown here is derived from an EMBL/GenBank/DDBJ whole genome shotgun (WGS) entry which is preliminary data.</text>
</comment>
<dbReference type="EMBL" id="JBHTHZ010000005">
    <property type="protein sequence ID" value="MFD0793745.1"/>
    <property type="molecule type" value="Genomic_DNA"/>
</dbReference>
<protein>
    <recommendedName>
        <fullName evidence="3">DUF4296 domain-containing protein</fullName>
    </recommendedName>
</protein>
<reference evidence="2" key="1">
    <citation type="journal article" date="2019" name="Int. J. Syst. Evol. Microbiol.">
        <title>The Global Catalogue of Microorganisms (GCM) 10K type strain sequencing project: providing services to taxonomists for standard genome sequencing and annotation.</title>
        <authorList>
            <consortium name="The Broad Institute Genomics Platform"/>
            <consortium name="The Broad Institute Genome Sequencing Center for Infectious Disease"/>
            <person name="Wu L."/>
            <person name="Ma J."/>
        </authorList>
    </citation>
    <scope>NUCLEOTIDE SEQUENCE [LARGE SCALE GENOMIC DNA]</scope>
    <source>
        <strain evidence="2">CCUG 61484</strain>
    </source>
</reference>
<gene>
    <name evidence="1" type="ORF">ACFQZX_08955</name>
</gene>
<sequence>MTLKQSFTILALCILSQSCQNTTNKNGNAKIAKPDSSKKYILTILQDSYNESANKFKPDNLTDTISAANDTVAYLNALKRFYDKKIVERKNMNYGQPKSFTITDLNGLDLKGVLPPAVIATLKEQVTSIPDVKNMIEEYRKDSL</sequence>
<proteinExistence type="predicted"/>
<keyword evidence="2" id="KW-1185">Reference proteome</keyword>
<name>A0ABW3ASC1_9SPHI</name>
<dbReference type="RefSeq" id="WP_377113987.1">
    <property type="nucleotide sequence ID" value="NZ_JBHTHZ010000005.1"/>
</dbReference>
<evidence type="ECO:0000313" key="2">
    <source>
        <dbReference type="Proteomes" id="UP001597010"/>
    </source>
</evidence>